<sequence>MLLPNHVLYTFQSLTSYVSFFSFFLFFFFIWGVTLLRRLQSSGVITVHCSLDLPSSSDPPALAFQAARTTGMHHHTRLSFFKFFLRDGASICCLGYPKLLVSSNSPALASRSTGITGVSHLTQLQLCFDTVLLCPHPNLILNCNL</sequence>
<protein>
    <submittedName>
        <fullName evidence="2">Uncharacterized protein</fullName>
    </submittedName>
</protein>
<dbReference type="PRINTS" id="PR02045">
    <property type="entry name" value="F138DOMAIN"/>
</dbReference>
<reference evidence="3" key="1">
    <citation type="journal article" date="2007" name="Science">
        <title>Evolutionary and biomedical insights from the rhesus macaque genome.</title>
        <authorList>
            <person name="Gibbs R.A."/>
            <person name="Rogers J."/>
            <person name="Katze M.G."/>
            <person name="Bumgarner R."/>
            <person name="Weinstock G.M."/>
            <person name="Mardis E.R."/>
            <person name="Remington K.A."/>
            <person name="Strausberg R.L."/>
            <person name="Venter J.C."/>
            <person name="Wilson R.K."/>
            <person name="Batzer M.A."/>
            <person name="Bustamante C.D."/>
            <person name="Eichler E.E."/>
            <person name="Hahn M.W."/>
            <person name="Hardison R.C."/>
            <person name="Makova K.D."/>
            <person name="Miller W."/>
            <person name="Milosavljevic A."/>
            <person name="Palermo R.E."/>
            <person name="Siepel A."/>
            <person name="Sikela J.M."/>
            <person name="Attaway T."/>
            <person name="Bell S."/>
            <person name="Bernard K.E."/>
            <person name="Buhay C.J."/>
            <person name="Chandrabose M.N."/>
            <person name="Dao M."/>
            <person name="Davis C."/>
            <person name="Delehaunty K.D."/>
            <person name="Ding Y."/>
            <person name="Dinh H.H."/>
            <person name="Dugan-Rocha S."/>
            <person name="Fulton L.A."/>
            <person name="Gabisi R.A."/>
            <person name="Garner T.T."/>
            <person name="Godfrey J."/>
            <person name="Hawes A.C."/>
            <person name="Hernandez J."/>
            <person name="Hines S."/>
            <person name="Holder M."/>
            <person name="Hume J."/>
            <person name="Jhangiani S.N."/>
            <person name="Joshi V."/>
            <person name="Khan Z.M."/>
            <person name="Kirkness E.F."/>
            <person name="Cree A."/>
            <person name="Fowler R.G."/>
            <person name="Lee S."/>
            <person name="Lewis L.R."/>
            <person name="Li Z."/>
            <person name="Liu Y.-S."/>
            <person name="Moore S.M."/>
            <person name="Muzny D."/>
            <person name="Nazareth L.V."/>
            <person name="Ngo D.N."/>
            <person name="Okwuonu G.O."/>
            <person name="Pai G."/>
            <person name="Parker D."/>
            <person name="Paul H.A."/>
            <person name="Pfannkoch C."/>
            <person name="Pohl C.S."/>
            <person name="Rogers Y.-H.C."/>
            <person name="Ruiz S.J."/>
            <person name="Sabo A."/>
            <person name="Santibanez J."/>
            <person name="Schneider B.W."/>
            <person name="Smith S.M."/>
            <person name="Sodergren E."/>
            <person name="Svatek A.F."/>
            <person name="Utterback T.R."/>
            <person name="Vattathil S."/>
            <person name="Warren W."/>
            <person name="White C.S."/>
            <person name="Chinwalla A.T."/>
            <person name="Feng Y."/>
            <person name="Halpern A.L."/>
            <person name="Hillier L.W."/>
            <person name="Huang X."/>
            <person name="Minx P."/>
            <person name="Nelson J.O."/>
            <person name="Pepin K.H."/>
            <person name="Qin X."/>
            <person name="Sutton G.G."/>
            <person name="Venter E."/>
            <person name="Walenz B.P."/>
            <person name="Wallis J.W."/>
            <person name="Worley K.C."/>
            <person name="Yang S.-P."/>
            <person name="Jones S.M."/>
            <person name="Marra M.A."/>
            <person name="Rocchi M."/>
            <person name="Schein J.E."/>
            <person name="Baertsch R."/>
            <person name="Clarke L."/>
            <person name="Csuros M."/>
            <person name="Glasscock J."/>
            <person name="Harris R.A."/>
            <person name="Havlak P."/>
            <person name="Jackson A.R."/>
            <person name="Jiang H."/>
            <person name="Liu Y."/>
            <person name="Messina D.N."/>
            <person name="Shen Y."/>
            <person name="Song H.X.-Z."/>
            <person name="Wylie T."/>
            <person name="Zhang L."/>
            <person name="Birney E."/>
            <person name="Han K."/>
            <person name="Konkel M.K."/>
            <person name="Lee J."/>
            <person name="Smit A.F.A."/>
            <person name="Ullmer B."/>
            <person name="Wang H."/>
            <person name="Xing J."/>
            <person name="Burhans R."/>
            <person name="Cheng Z."/>
            <person name="Karro J.E."/>
            <person name="Ma J."/>
            <person name="Raney B."/>
            <person name="She X."/>
            <person name="Cox M.J."/>
            <person name="Demuth J.P."/>
            <person name="Dumas L.J."/>
            <person name="Han S.-G."/>
            <person name="Hopkins J."/>
            <person name="Karimpour-Fard A."/>
            <person name="Kim Y.H."/>
            <person name="Pollack J.R."/>
            <person name="Vinar T."/>
            <person name="Addo-Quaye C."/>
            <person name="Degenhardt J."/>
            <person name="Denby A."/>
            <person name="Hubisz M.J."/>
            <person name="Indap A."/>
            <person name="Kosiol C."/>
            <person name="Lahn B.T."/>
            <person name="Lawson H.A."/>
            <person name="Marklein A."/>
            <person name="Nielsen R."/>
            <person name="Vallender E.J."/>
            <person name="Clark A.G."/>
            <person name="Ferguson B."/>
            <person name="Hernandez R.D."/>
            <person name="Hirani K."/>
            <person name="Kehrer-Sawatzki H."/>
            <person name="Kolb J."/>
            <person name="Patil S."/>
            <person name="Pu L.-L."/>
            <person name="Ren Y."/>
            <person name="Smith D.G."/>
            <person name="Wheeler D.A."/>
            <person name="Schenck I."/>
            <person name="Ball E.V."/>
            <person name="Chen R."/>
            <person name="Cooper D.N."/>
            <person name="Giardine B."/>
            <person name="Hsu F."/>
            <person name="Kent W.J."/>
            <person name="Lesk A."/>
            <person name="Nelson D.L."/>
            <person name="O'brien W.E."/>
            <person name="Pruefer K."/>
            <person name="Stenson P.D."/>
            <person name="Wallace J.C."/>
            <person name="Ke H."/>
            <person name="Liu X.-M."/>
            <person name="Wang P."/>
            <person name="Xiang A.P."/>
            <person name="Yang F."/>
            <person name="Barber G.P."/>
            <person name="Haussler D."/>
            <person name="Karolchik D."/>
            <person name="Kern A.D."/>
            <person name="Kuhn R.M."/>
            <person name="Smith K.E."/>
            <person name="Zwieg A.S."/>
        </authorList>
    </citation>
    <scope>NUCLEOTIDE SEQUENCE [LARGE SCALE GENOMIC DNA]</scope>
    <source>
        <strain evidence="3">17573</strain>
    </source>
</reference>
<evidence type="ECO:0000313" key="2">
    <source>
        <dbReference type="Ensembl" id="ENSMMUP00000079882.1"/>
    </source>
</evidence>
<reference evidence="2" key="3">
    <citation type="submission" date="2025-08" db="UniProtKB">
        <authorList>
            <consortium name="Ensembl"/>
        </authorList>
    </citation>
    <scope>IDENTIFICATION</scope>
    <source>
        <strain evidence="2">17573</strain>
    </source>
</reference>
<dbReference type="GeneTree" id="ENSGT00940000166143"/>
<proteinExistence type="predicted"/>
<dbReference type="AlphaFoldDB" id="A0A5F8AS35"/>
<name>A0A5F8AS35_MACMU</name>
<keyword evidence="1" id="KW-0472">Membrane</keyword>
<reference evidence="2" key="2">
    <citation type="submission" date="2019-01" db="EMBL/GenBank/DDBJ databases">
        <authorList>
            <person name="Graves T."/>
            <person name="Eichler E.E."/>
            <person name="Wilson R.K."/>
        </authorList>
    </citation>
    <scope>NUCLEOTIDE SEQUENCE [LARGE SCALE GENOMIC DNA]</scope>
    <source>
        <strain evidence="2">17573</strain>
    </source>
</reference>
<dbReference type="VEuPathDB" id="HostDB:ENSMMUG00000053231"/>
<reference evidence="2" key="4">
    <citation type="submission" date="2025-09" db="UniProtKB">
        <authorList>
            <consortium name="Ensembl"/>
        </authorList>
    </citation>
    <scope>IDENTIFICATION</scope>
    <source>
        <strain evidence="2">17573</strain>
    </source>
</reference>
<organism evidence="2 3">
    <name type="scientific">Macaca mulatta</name>
    <name type="common">Rhesus macaque</name>
    <dbReference type="NCBI Taxonomy" id="9544"/>
    <lineage>
        <taxon>Eukaryota</taxon>
        <taxon>Metazoa</taxon>
        <taxon>Chordata</taxon>
        <taxon>Craniata</taxon>
        <taxon>Vertebrata</taxon>
        <taxon>Euteleostomi</taxon>
        <taxon>Mammalia</taxon>
        <taxon>Eutheria</taxon>
        <taxon>Euarchontoglires</taxon>
        <taxon>Primates</taxon>
        <taxon>Haplorrhini</taxon>
        <taxon>Catarrhini</taxon>
        <taxon>Cercopithecidae</taxon>
        <taxon>Cercopithecinae</taxon>
        <taxon>Macaca</taxon>
    </lineage>
</organism>
<dbReference type="Proteomes" id="UP000006718">
    <property type="component" value="Chromosome 20"/>
</dbReference>
<dbReference type="Ensembl" id="ENSMMUT00000089159.1">
    <property type="protein sequence ID" value="ENSMMUP00000079882.1"/>
    <property type="gene ID" value="ENSMMUG00000053231.1"/>
</dbReference>
<dbReference type="STRING" id="9544.ENSMMUP00000079882"/>
<feature type="transmembrane region" description="Helical" evidence="1">
    <location>
        <begin position="14"/>
        <end position="36"/>
    </location>
</feature>
<accession>A0A5F8AS35</accession>
<keyword evidence="3" id="KW-1185">Reference proteome</keyword>
<dbReference type="PANTHER" id="PTHR12138:SF157">
    <property type="entry name" value="SECRETED PROTEIN"/>
    <property type="match status" value="1"/>
</dbReference>
<dbReference type="InParanoid" id="A0A5F8AS35"/>
<dbReference type="Bgee" id="ENSMMUG00000053231">
    <property type="expression patterns" value="Expressed in adult mammalian kidney and 13 other cell types or tissues"/>
</dbReference>
<keyword evidence="1" id="KW-0812">Transmembrane</keyword>
<evidence type="ECO:0000313" key="3">
    <source>
        <dbReference type="Proteomes" id="UP000006718"/>
    </source>
</evidence>
<keyword evidence="1" id="KW-1133">Transmembrane helix</keyword>
<dbReference type="PANTHER" id="PTHR12138">
    <property type="entry name" value="PRIMATE-EXPANDED PROTEIN FAMILY"/>
    <property type="match status" value="1"/>
</dbReference>
<evidence type="ECO:0000256" key="1">
    <source>
        <dbReference type="SAM" id="Phobius"/>
    </source>
</evidence>